<evidence type="ECO:0000256" key="1">
    <source>
        <dbReference type="SAM" id="MobiDB-lite"/>
    </source>
</evidence>
<dbReference type="InterPro" id="IPR008621">
    <property type="entry name" value="Cbb3-typ_cyt_oxidase_comp"/>
</dbReference>
<dbReference type="EMBL" id="JACHHN010000002">
    <property type="protein sequence ID" value="MBB5190540.1"/>
    <property type="molecule type" value="Genomic_DNA"/>
</dbReference>
<dbReference type="Pfam" id="PF05545">
    <property type="entry name" value="FixQ"/>
    <property type="match status" value="1"/>
</dbReference>
<feature type="transmembrane region" description="Helical" evidence="2">
    <location>
        <begin position="6"/>
        <end position="27"/>
    </location>
</feature>
<name>A0A840RDV0_9NEIS</name>
<keyword evidence="2" id="KW-0472">Membrane</keyword>
<reference evidence="3 4" key="1">
    <citation type="submission" date="2020-08" db="EMBL/GenBank/DDBJ databases">
        <title>Genomic Encyclopedia of Type Strains, Phase IV (KMG-IV): sequencing the most valuable type-strain genomes for metagenomic binning, comparative biology and taxonomic classification.</title>
        <authorList>
            <person name="Goeker M."/>
        </authorList>
    </citation>
    <scope>NUCLEOTIDE SEQUENCE [LARGE SCALE GENOMIC DNA]</scope>
    <source>
        <strain evidence="3 4">DSM 18233</strain>
    </source>
</reference>
<comment type="caution">
    <text evidence="3">The sequence shown here is derived from an EMBL/GenBank/DDBJ whole genome shotgun (WGS) entry which is preliminary data.</text>
</comment>
<evidence type="ECO:0000313" key="4">
    <source>
        <dbReference type="Proteomes" id="UP000543030"/>
    </source>
</evidence>
<dbReference type="RefSeq" id="WP_184098658.1">
    <property type="nucleotide sequence ID" value="NZ_JACHHN010000002.1"/>
</dbReference>
<evidence type="ECO:0000313" key="3">
    <source>
        <dbReference type="EMBL" id="MBB5190540.1"/>
    </source>
</evidence>
<keyword evidence="4" id="KW-1185">Reference proteome</keyword>
<evidence type="ECO:0000256" key="2">
    <source>
        <dbReference type="SAM" id="Phobius"/>
    </source>
</evidence>
<keyword evidence="2" id="KW-0812">Transmembrane</keyword>
<sequence>MEWQDLLRISVTVLGFLCFVALIIWAFSKNTKAEMEEAGRAPLLDDDLPASSSGQNKTAYRAES</sequence>
<organism evidence="3 4">
    <name type="scientific">Silvimonas terrae</name>
    <dbReference type="NCBI Taxonomy" id="300266"/>
    <lineage>
        <taxon>Bacteria</taxon>
        <taxon>Pseudomonadati</taxon>
        <taxon>Pseudomonadota</taxon>
        <taxon>Betaproteobacteria</taxon>
        <taxon>Neisseriales</taxon>
        <taxon>Chitinibacteraceae</taxon>
        <taxon>Silvimonas</taxon>
    </lineage>
</organism>
<proteinExistence type="predicted"/>
<gene>
    <name evidence="3" type="ORF">HNQ50_001262</name>
</gene>
<feature type="region of interest" description="Disordered" evidence="1">
    <location>
        <begin position="43"/>
        <end position="64"/>
    </location>
</feature>
<protein>
    <submittedName>
        <fullName evidence="3">Cytochrome c oxidase cbb3-type subunit 4</fullName>
    </submittedName>
</protein>
<keyword evidence="2" id="KW-1133">Transmembrane helix</keyword>
<dbReference type="Proteomes" id="UP000543030">
    <property type="component" value="Unassembled WGS sequence"/>
</dbReference>
<dbReference type="AlphaFoldDB" id="A0A840RDV0"/>
<accession>A0A840RDV0</accession>